<keyword evidence="7" id="KW-1185">Reference proteome</keyword>
<dbReference type="PANTHER" id="PTHR33603">
    <property type="entry name" value="METHYLTRANSFERASE"/>
    <property type="match status" value="1"/>
</dbReference>
<dbReference type="EC" id="2.1.1.177" evidence="5"/>
<dbReference type="HAMAP" id="MF_00658">
    <property type="entry name" value="23SrRNA_methyltr_H"/>
    <property type="match status" value="1"/>
</dbReference>
<accession>A0A223P0S3</accession>
<dbReference type="Gene3D" id="3.40.1280.10">
    <property type="match status" value="1"/>
</dbReference>
<dbReference type="PANTHER" id="PTHR33603:SF1">
    <property type="entry name" value="RIBOSOMAL RNA LARGE SUBUNIT METHYLTRANSFERASE H"/>
    <property type="match status" value="1"/>
</dbReference>
<evidence type="ECO:0000313" key="7">
    <source>
        <dbReference type="Proteomes" id="UP000215002"/>
    </source>
</evidence>
<dbReference type="OrthoDB" id="9806643at2"/>
<keyword evidence="3 5" id="KW-0949">S-adenosyl-L-methionine</keyword>
<evidence type="ECO:0000256" key="5">
    <source>
        <dbReference type="HAMAP-Rule" id="MF_00658"/>
    </source>
</evidence>
<evidence type="ECO:0000256" key="4">
    <source>
        <dbReference type="ARBA" id="ARBA00038303"/>
    </source>
</evidence>
<proteinExistence type="inferred from homology"/>
<dbReference type="PIRSF" id="PIRSF004505">
    <property type="entry name" value="MT_bac"/>
    <property type="match status" value="1"/>
</dbReference>
<dbReference type="InterPro" id="IPR003742">
    <property type="entry name" value="RlmH-like"/>
</dbReference>
<dbReference type="InterPro" id="IPR029026">
    <property type="entry name" value="tRNA_m1G_MTases_N"/>
</dbReference>
<dbReference type="GO" id="GO:0005737">
    <property type="term" value="C:cytoplasm"/>
    <property type="evidence" value="ECO:0007669"/>
    <property type="project" value="UniProtKB-SubCell"/>
</dbReference>
<dbReference type="RefSeq" id="WP_094571856.1">
    <property type="nucleotide sequence ID" value="NZ_CP022743.1"/>
</dbReference>
<evidence type="ECO:0000256" key="1">
    <source>
        <dbReference type="ARBA" id="ARBA00022603"/>
    </source>
</evidence>
<dbReference type="KEGG" id="muc:MuYL_3838"/>
<evidence type="ECO:0000313" key="6">
    <source>
        <dbReference type="EMBL" id="ASU35723.1"/>
    </source>
</evidence>
<dbReference type="SUPFAM" id="SSF75217">
    <property type="entry name" value="alpha/beta knot"/>
    <property type="match status" value="1"/>
</dbReference>
<dbReference type="GO" id="GO:0070038">
    <property type="term" value="F:rRNA (pseudouridine-N3-)-methyltransferase activity"/>
    <property type="evidence" value="ECO:0007669"/>
    <property type="project" value="UniProtKB-UniRule"/>
</dbReference>
<dbReference type="EMBL" id="CP022743">
    <property type="protein sequence ID" value="ASU35723.1"/>
    <property type="molecule type" value="Genomic_DNA"/>
</dbReference>
<comment type="subcellular location">
    <subcellularLocation>
        <location evidence="5">Cytoplasm</location>
    </subcellularLocation>
</comment>
<dbReference type="Proteomes" id="UP000215002">
    <property type="component" value="Chromosome"/>
</dbReference>
<keyword evidence="1 5" id="KW-0489">Methyltransferase</keyword>
<reference evidence="6 7" key="1">
    <citation type="submission" date="2017-08" db="EMBL/GenBank/DDBJ databases">
        <title>Complete genome sequence of Mucilaginibacter sp. strain BJC16-A31.</title>
        <authorList>
            <consortium name="Henan University of Science and Technology"/>
            <person name="You X."/>
        </authorList>
    </citation>
    <scope>NUCLEOTIDE SEQUENCE [LARGE SCALE GENOMIC DNA]</scope>
    <source>
        <strain evidence="6 7">BJC16-A31</strain>
    </source>
</reference>
<protein>
    <recommendedName>
        <fullName evidence="5">Ribosomal RNA large subunit methyltransferase H</fullName>
        <ecNumber evidence="5">2.1.1.177</ecNumber>
    </recommendedName>
    <alternativeName>
        <fullName evidence="5">23S rRNA (pseudouridine1915-N3)-methyltransferase</fullName>
    </alternativeName>
    <alternativeName>
        <fullName evidence="5">23S rRNA m3Psi1915 methyltransferase</fullName>
    </alternativeName>
    <alternativeName>
        <fullName evidence="5">rRNA (pseudouridine-N3-)-methyltransferase RlmH</fullName>
    </alternativeName>
</protein>
<feature type="binding site" evidence="5">
    <location>
        <position position="73"/>
    </location>
    <ligand>
        <name>S-adenosyl-L-methionine</name>
        <dbReference type="ChEBI" id="CHEBI:59789"/>
    </ligand>
</feature>
<feature type="binding site" evidence="5">
    <location>
        <position position="105"/>
    </location>
    <ligand>
        <name>S-adenosyl-L-methionine</name>
        <dbReference type="ChEBI" id="CHEBI:59789"/>
    </ligand>
</feature>
<sequence length="157" mass="17919">MKITFLTVGKTEDAYLKEGIEKYVKRLKHYTKLLIIELDELKNTKALTQDQQKTKEAELILKKISPVDHVVLLDEKGMELSSQQFAAYIDKKAIGSVANIVFVVGGPYGFDASVYARANDKLSLSAMTFSHQMVRLFFTEQLYRAFTIIKGEPYHHQ</sequence>
<keyword evidence="5" id="KW-0963">Cytoplasm</keyword>
<comment type="similarity">
    <text evidence="4 5">Belongs to the RNA methyltransferase RlmH family.</text>
</comment>
<evidence type="ECO:0000256" key="3">
    <source>
        <dbReference type="ARBA" id="ARBA00022691"/>
    </source>
</evidence>
<evidence type="ECO:0000256" key="2">
    <source>
        <dbReference type="ARBA" id="ARBA00022679"/>
    </source>
</evidence>
<dbReference type="Pfam" id="PF02590">
    <property type="entry name" value="SPOUT_MTase"/>
    <property type="match status" value="1"/>
</dbReference>
<comment type="subunit">
    <text evidence="5">Homodimer.</text>
</comment>
<name>A0A223P0S3_9SPHI</name>
<dbReference type="InterPro" id="IPR029028">
    <property type="entry name" value="Alpha/beta_knot_MTases"/>
</dbReference>
<comment type="catalytic activity">
    <reaction evidence="5">
        <text>pseudouridine(1915) in 23S rRNA + S-adenosyl-L-methionine = N(3)-methylpseudouridine(1915) in 23S rRNA + S-adenosyl-L-homocysteine + H(+)</text>
        <dbReference type="Rhea" id="RHEA:42752"/>
        <dbReference type="Rhea" id="RHEA-COMP:10221"/>
        <dbReference type="Rhea" id="RHEA-COMP:10222"/>
        <dbReference type="ChEBI" id="CHEBI:15378"/>
        <dbReference type="ChEBI" id="CHEBI:57856"/>
        <dbReference type="ChEBI" id="CHEBI:59789"/>
        <dbReference type="ChEBI" id="CHEBI:65314"/>
        <dbReference type="ChEBI" id="CHEBI:74486"/>
        <dbReference type="EC" id="2.1.1.177"/>
    </reaction>
</comment>
<gene>
    <name evidence="5" type="primary">rlmH</name>
    <name evidence="6" type="ORF">MuYL_3838</name>
</gene>
<dbReference type="NCBIfam" id="NF000990">
    <property type="entry name" value="PRK00103.2-4"/>
    <property type="match status" value="1"/>
</dbReference>
<comment type="function">
    <text evidence="5">Specifically methylates the pseudouridine at position 1915 (m3Psi1915) in 23S rRNA.</text>
</comment>
<feature type="binding site" evidence="5">
    <location>
        <begin position="124"/>
        <end position="129"/>
    </location>
    <ligand>
        <name>S-adenosyl-L-methionine</name>
        <dbReference type="ChEBI" id="CHEBI:59789"/>
    </ligand>
</feature>
<organism evidence="6 7">
    <name type="scientific">Mucilaginibacter xinganensis</name>
    <dbReference type="NCBI Taxonomy" id="1234841"/>
    <lineage>
        <taxon>Bacteria</taxon>
        <taxon>Pseudomonadati</taxon>
        <taxon>Bacteroidota</taxon>
        <taxon>Sphingobacteriia</taxon>
        <taxon>Sphingobacteriales</taxon>
        <taxon>Sphingobacteriaceae</taxon>
        <taxon>Mucilaginibacter</taxon>
    </lineage>
</organism>
<dbReference type="AlphaFoldDB" id="A0A223P0S3"/>
<keyword evidence="5" id="KW-0698">rRNA processing</keyword>
<keyword evidence="2 5" id="KW-0808">Transferase</keyword>
<dbReference type="CDD" id="cd18081">
    <property type="entry name" value="RlmH-like"/>
    <property type="match status" value="1"/>
</dbReference>